<dbReference type="GO" id="GO:0004867">
    <property type="term" value="F:serine-type endopeptidase inhibitor activity"/>
    <property type="evidence" value="ECO:0007669"/>
    <property type="project" value="UniProtKB-KW"/>
</dbReference>
<name>A0A2P8DF62_9ACTN</name>
<comment type="caution">
    <text evidence="9">The sequence shown here is derived from an EMBL/GenBank/DDBJ whole genome shotgun (WGS) entry which is preliminary data.</text>
</comment>
<evidence type="ECO:0000256" key="1">
    <source>
        <dbReference type="ARBA" id="ARBA00004613"/>
    </source>
</evidence>
<keyword evidence="3" id="KW-0964">Secreted</keyword>
<proteinExistence type="inferred from homology"/>
<evidence type="ECO:0000256" key="3">
    <source>
        <dbReference type="ARBA" id="ARBA00022525"/>
    </source>
</evidence>
<feature type="chain" id="PRO_5015107311" evidence="7">
    <location>
        <begin position="24"/>
        <end position="117"/>
    </location>
</feature>
<dbReference type="RefSeq" id="WP_245928891.1">
    <property type="nucleotide sequence ID" value="NZ_PYGA01000013.1"/>
</dbReference>
<evidence type="ECO:0000256" key="5">
    <source>
        <dbReference type="ARBA" id="ARBA00022900"/>
    </source>
</evidence>
<feature type="signal peptide" evidence="7">
    <location>
        <begin position="1"/>
        <end position="23"/>
    </location>
</feature>
<gene>
    <name evidence="9" type="ORF">CLV63_11316</name>
</gene>
<feature type="domain" description="Subtilisin inhibitor" evidence="8">
    <location>
        <begin position="39"/>
        <end position="94"/>
    </location>
</feature>
<dbReference type="EMBL" id="PYGA01000013">
    <property type="protein sequence ID" value="PSK95853.1"/>
    <property type="molecule type" value="Genomic_DNA"/>
</dbReference>
<protein>
    <submittedName>
        <fullName evidence="9">Subtilisin inhibitor-like</fullName>
    </submittedName>
</protein>
<keyword evidence="6" id="KW-1015">Disulfide bond</keyword>
<dbReference type="InterPro" id="IPR023549">
    <property type="entry name" value="Subtilisin_inhibitor"/>
</dbReference>
<evidence type="ECO:0000313" key="10">
    <source>
        <dbReference type="Proteomes" id="UP000240542"/>
    </source>
</evidence>
<evidence type="ECO:0000256" key="2">
    <source>
        <dbReference type="ARBA" id="ARBA00010472"/>
    </source>
</evidence>
<keyword evidence="7" id="KW-0732">Signal</keyword>
<dbReference type="AlphaFoldDB" id="A0A2P8DF62"/>
<keyword evidence="10" id="KW-1185">Reference proteome</keyword>
<dbReference type="Pfam" id="PF00720">
    <property type="entry name" value="SSI"/>
    <property type="match status" value="1"/>
</dbReference>
<reference evidence="9 10" key="1">
    <citation type="submission" date="2018-03" db="EMBL/GenBank/DDBJ databases">
        <title>Genomic Encyclopedia of Archaeal and Bacterial Type Strains, Phase II (KMG-II): from individual species to whole genera.</title>
        <authorList>
            <person name="Goeker M."/>
        </authorList>
    </citation>
    <scope>NUCLEOTIDE SEQUENCE [LARGE SCALE GENOMIC DNA]</scope>
    <source>
        <strain evidence="9 10">DSM 45312</strain>
    </source>
</reference>
<accession>A0A2P8DF62</accession>
<evidence type="ECO:0000259" key="8">
    <source>
        <dbReference type="Pfam" id="PF00720"/>
    </source>
</evidence>
<comment type="similarity">
    <text evidence="2">Belongs to the protease inhibitor I16 (SSI) family.</text>
</comment>
<sequence>MTRLALAVVCAAAAVLLAAPAHAADQDYTLRVVEGDPGESRVATLSCGPAGGSHPDAAAACAQIREAGSIEEVKADPGPCPMVYRPVTAIAEGSESYGKEFPNSCVLTSEKGAVFAF</sequence>
<keyword evidence="5" id="KW-0722">Serine protease inhibitor</keyword>
<evidence type="ECO:0000256" key="4">
    <source>
        <dbReference type="ARBA" id="ARBA00022690"/>
    </source>
</evidence>
<dbReference type="InterPro" id="IPR036819">
    <property type="entry name" value="Subtilisin_inhibitor-like_sf"/>
</dbReference>
<comment type="subcellular location">
    <subcellularLocation>
        <location evidence="1">Secreted</location>
    </subcellularLocation>
</comment>
<evidence type="ECO:0000256" key="7">
    <source>
        <dbReference type="SAM" id="SignalP"/>
    </source>
</evidence>
<dbReference type="SUPFAM" id="SSF55399">
    <property type="entry name" value="Subtilisin inhibitor"/>
    <property type="match status" value="1"/>
</dbReference>
<evidence type="ECO:0000313" key="9">
    <source>
        <dbReference type="EMBL" id="PSK95853.1"/>
    </source>
</evidence>
<dbReference type="GO" id="GO:0005576">
    <property type="term" value="C:extracellular region"/>
    <property type="evidence" value="ECO:0007669"/>
    <property type="project" value="UniProtKB-SubCell"/>
</dbReference>
<organism evidence="9 10">
    <name type="scientific">Murinocardiopsis flavida</name>
    <dbReference type="NCBI Taxonomy" id="645275"/>
    <lineage>
        <taxon>Bacteria</taxon>
        <taxon>Bacillati</taxon>
        <taxon>Actinomycetota</taxon>
        <taxon>Actinomycetes</taxon>
        <taxon>Streptosporangiales</taxon>
        <taxon>Nocardiopsidaceae</taxon>
        <taxon>Murinocardiopsis</taxon>
    </lineage>
</organism>
<evidence type="ECO:0000256" key="6">
    <source>
        <dbReference type="ARBA" id="ARBA00023157"/>
    </source>
</evidence>
<dbReference type="Proteomes" id="UP000240542">
    <property type="component" value="Unassembled WGS sequence"/>
</dbReference>
<dbReference type="Gene3D" id="3.30.350.10">
    <property type="entry name" value="Subtilisin inhibitor-like"/>
    <property type="match status" value="1"/>
</dbReference>
<keyword evidence="4" id="KW-0646">Protease inhibitor</keyword>